<reference evidence="2 3" key="1">
    <citation type="submission" date="2022-04" db="EMBL/GenBank/DDBJ databases">
        <title>Genome draft of Actinomadura sp. ATCC 31491.</title>
        <authorList>
            <person name="Shi X."/>
            <person name="Du Y."/>
        </authorList>
    </citation>
    <scope>NUCLEOTIDE SEQUENCE [LARGE SCALE GENOMIC DNA]</scope>
    <source>
        <strain evidence="2 3">ATCC 31491</strain>
    </source>
</reference>
<evidence type="ECO:0008006" key="4">
    <source>
        <dbReference type="Google" id="ProtNLM"/>
    </source>
</evidence>
<dbReference type="EMBL" id="JAKRKC020000002">
    <property type="protein sequence ID" value="MCK2220450.1"/>
    <property type="molecule type" value="Genomic_DNA"/>
</dbReference>
<proteinExistence type="predicted"/>
<sequence length="135" mass="13899">MSAGPHLAALAQHVVTAPTGSGKQTAALRTLPELVEDLLAAHVTASRAAGHTWEQVGRALALHPDTARRRFGHPQADADGDGDAAADDHAARRDELGEEVLEELAGNHPAGDDTSVPLPEAGPAPDPVPRTVPKA</sequence>
<name>A0ABT0G785_9ACTN</name>
<organism evidence="2 3">
    <name type="scientific">Actinomadura luzonensis</name>
    <dbReference type="NCBI Taxonomy" id="2805427"/>
    <lineage>
        <taxon>Bacteria</taxon>
        <taxon>Bacillati</taxon>
        <taxon>Actinomycetota</taxon>
        <taxon>Actinomycetes</taxon>
        <taxon>Streptosporangiales</taxon>
        <taxon>Thermomonosporaceae</taxon>
        <taxon>Actinomadura</taxon>
    </lineage>
</organism>
<comment type="caution">
    <text evidence="2">The sequence shown here is derived from an EMBL/GenBank/DDBJ whole genome shotgun (WGS) entry which is preliminary data.</text>
</comment>
<evidence type="ECO:0000313" key="2">
    <source>
        <dbReference type="EMBL" id="MCK2220450.1"/>
    </source>
</evidence>
<feature type="compositionally biased region" description="Basic and acidic residues" evidence="1">
    <location>
        <begin position="86"/>
        <end position="95"/>
    </location>
</feature>
<evidence type="ECO:0000256" key="1">
    <source>
        <dbReference type="SAM" id="MobiDB-lite"/>
    </source>
</evidence>
<evidence type="ECO:0000313" key="3">
    <source>
        <dbReference type="Proteomes" id="UP001317259"/>
    </source>
</evidence>
<feature type="region of interest" description="Disordered" evidence="1">
    <location>
        <begin position="64"/>
        <end position="135"/>
    </location>
</feature>
<accession>A0ABT0G785</accession>
<protein>
    <recommendedName>
        <fullName evidence="4">Helix-turn-helix domain-containing protein</fullName>
    </recommendedName>
</protein>
<dbReference type="Proteomes" id="UP001317259">
    <property type="component" value="Unassembled WGS sequence"/>
</dbReference>
<dbReference type="RefSeq" id="WP_242381304.1">
    <property type="nucleotide sequence ID" value="NZ_JAKRKC020000002.1"/>
</dbReference>
<feature type="compositionally biased region" description="Pro residues" evidence="1">
    <location>
        <begin position="120"/>
        <end position="135"/>
    </location>
</feature>
<gene>
    <name evidence="2" type="ORF">MF672_042595</name>
</gene>
<keyword evidence="3" id="KW-1185">Reference proteome</keyword>